<protein>
    <recommendedName>
        <fullName evidence="6">Damage-inducible protein DinB</fullName>
    </recommendedName>
</protein>
<sequence length="167" mass="18613">MFRKVEDFVTAYKDQRSGTLSILGALTDQNMGQSIHADHRTLGRIAWHLVVTIPEMMGRTGLSLPEVDPESPVPGSAQKIREAYERASQELLTAVSTQWEDETLLEQDEMYGSNWPRGFTLSAFMAHEVHHRGQMTVLLRQAGAKVPGVFGPSKEEWGQFGMEAPSV</sequence>
<evidence type="ECO:0000256" key="3">
    <source>
        <dbReference type="PIRSR" id="PIRSR607837-1"/>
    </source>
</evidence>
<accession>A0A956LZS2</accession>
<evidence type="ECO:0000256" key="1">
    <source>
        <dbReference type="ARBA" id="ARBA00008635"/>
    </source>
</evidence>
<feature type="binding site" evidence="3">
    <location>
        <position position="131"/>
    </location>
    <ligand>
        <name>a divalent metal cation</name>
        <dbReference type="ChEBI" id="CHEBI:60240"/>
    </ligand>
</feature>
<dbReference type="SUPFAM" id="SSF109854">
    <property type="entry name" value="DinB/YfiT-like putative metalloenzymes"/>
    <property type="match status" value="1"/>
</dbReference>
<dbReference type="Proteomes" id="UP000697710">
    <property type="component" value="Unassembled WGS sequence"/>
</dbReference>
<name>A0A956LZS2_UNCEI</name>
<feature type="binding site" evidence="3">
    <location>
        <position position="127"/>
    </location>
    <ligand>
        <name>a divalent metal cation</name>
        <dbReference type="ChEBI" id="CHEBI:60240"/>
    </ligand>
</feature>
<evidence type="ECO:0000313" key="4">
    <source>
        <dbReference type="EMBL" id="MCA9728745.1"/>
    </source>
</evidence>
<proteinExistence type="inferred from homology"/>
<dbReference type="AlphaFoldDB" id="A0A956LZS2"/>
<keyword evidence="2 3" id="KW-0479">Metal-binding</keyword>
<comment type="caution">
    <text evidence="4">The sequence shown here is derived from an EMBL/GenBank/DDBJ whole genome shotgun (WGS) entry which is preliminary data.</text>
</comment>
<dbReference type="Gene3D" id="1.20.120.450">
    <property type="entry name" value="dinb family like domain"/>
    <property type="match status" value="1"/>
</dbReference>
<evidence type="ECO:0000313" key="5">
    <source>
        <dbReference type="Proteomes" id="UP000697710"/>
    </source>
</evidence>
<organism evidence="4 5">
    <name type="scientific">Eiseniibacteriota bacterium</name>
    <dbReference type="NCBI Taxonomy" id="2212470"/>
    <lineage>
        <taxon>Bacteria</taxon>
        <taxon>Candidatus Eiseniibacteriota</taxon>
    </lineage>
</organism>
<dbReference type="Pfam" id="PF05163">
    <property type="entry name" value="DinB"/>
    <property type="match status" value="1"/>
</dbReference>
<dbReference type="InterPro" id="IPR007837">
    <property type="entry name" value="DinB"/>
</dbReference>
<feature type="binding site" evidence="3">
    <location>
        <position position="48"/>
    </location>
    <ligand>
        <name>a divalent metal cation</name>
        <dbReference type="ChEBI" id="CHEBI:60240"/>
    </ligand>
</feature>
<evidence type="ECO:0008006" key="6">
    <source>
        <dbReference type="Google" id="ProtNLM"/>
    </source>
</evidence>
<reference evidence="4" key="1">
    <citation type="submission" date="2020-04" db="EMBL/GenBank/DDBJ databases">
        <authorList>
            <person name="Zhang T."/>
        </authorList>
    </citation>
    <scope>NUCLEOTIDE SEQUENCE</scope>
    <source>
        <strain evidence="4">HKST-UBA01</strain>
    </source>
</reference>
<dbReference type="InterPro" id="IPR034660">
    <property type="entry name" value="DinB/YfiT-like"/>
</dbReference>
<reference evidence="4" key="2">
    <citation type="journal article" date="2021" name="Microbiome">
        <title>Successional dynamics and alternative stable states in a saline activated sludge microbial community over 9 years.</title>
        <authorList>
            <person name="Wang Y."/>
            <person name="Ye J."/>
            <person name="Ju F."/>
            <person name="Liu L."/>
            <person name="Boyd J.A."/>
            <person name="Deng Y."/>
            <person name="Parks D.H."/>
            <person name="Jiang X."/>
            <person name="Yin X."/>
            <person name="Woodcroft B.J."/>
            <person name="Tyson G.W."/>
            <person name="Hugenholtz P."/>
            <person name="Polz M.F."/>
            <person name="Zhang T."/>
        </authorList>
    </citation>
    <scope>NUCLEOTIDE SEQUENCE</scope>
    <source>
        <strain evidence="4">HKST-UBA01</strain>
    </source>
</reference>
<evidence type="ECO:0000256" key="2">
    <source>
        <dbReference type="ARBA" id="ARBA00022723"/>
    </source>
</evidence>
<dbReference type="EMBL" id="JAGQHR010000464">
    <property type="protein sequence ID" value="MCA9728745.1"/>
    <property type="molecule type" value="Genomic_DNA"/>
</dbReference>
<comment type="similarity">
    <text evidence="1">Belongs to the DinB family.</text>
</comment>
<dbReference type="GO" id="GO:0046872">
    <property type="term" value="F:metal ion binding"/>
    <property type="evidence" value="ECO:0007669"/>
    <property type="project" value="UniProtKB-KW"/>
</dbReference>
<gene>
    <name evidence="4" type="ORF">KC729_13730</name>
</gene>